<dbReference type="GO" id="GO:0035735">
    <property type="term" value="P:intraciliary transport involved in cilium assembly"/>
    <property type="evidence" value="ECO:0007669"/>
    <property type="project" value="InterPro"/>
</dbReference>
<feature type="compositionally biased region" description="Polar residues" evidence="15">
    <location>
        <begin position="244"/>
        <end position="391"/>
    </location>
</feature>
<comment type="caution">
    <text evidence="16">The sequence shown here is derived from an EMBL/GenBank/DDBJ whole genome shotgun (WGS) entry which is preliminary data.</text>
</comment>
<feature type="compositionally biased region" description="Basic residues" evidence="15">
    <location>
        <begin position="536"/>
        <end position="545"/>
    </location>
</feature>
<dbReference type="SUPFAM" id="SSF52540">
    <property type="entry name" value="P-loop containing nucleoside triphosphate hydrolases"/>
    <property type="match status" value="1"/>
</dbReference>
<evidence type="ECO:0000256" key="12">
    <source>
        <dbReference type="ARBA" id="ARBA00023175"/>
    </source>
</evidence>
<keyword evidence="9" id="KW-0970">Cilium biogenesis/degradation</keyword>
<dbReference type="InterPro" id="IPR040045">
    <property type="entry name" value="DYNC2LI1"/>
</dbReference>
<keyword evidence="6" id="KW-0217">Developmental protein</keyword>
<dbReference type="Pfam" id="PF05783">
    <property type="entry name" value="DLIC"/>
    <property type="match status" value="1"/>
</dbReference>
<dbReference type="Proteomes" id="UP001515480">
    <property type="component" value="Unassembled WGS sequence"/>
</dbReference>
<dbReference type="PANTHER" id="PTHR13236">
    <property type="entry name" value="DYNEIN 2 LIGHT INTERMEDIATE CHAIN, ISOFORM 2"/>
    <property type="match status" value="1"/>
</dbReference>
<evidence type="ECO:0000256" key="15">
    <source>
        <dbReference type="SAM" id="MobiDB-lite"/>
    </source>
</evidence>
<dbReference type="GO" id="GO:0005813">
    <property type="term" value="C:centrosome"/>
    <property type="evidence" value="ECO:0007669"/>
    <property type="project" value="UniProtKB-SubCell"/>
</dbReference>
<dbReference type="PANTHER" id="PTHR13236:SF0">
    <property type="entry name" value="CYTOPLASMIC DYNEIN 2 LIGHT INTERMEDIATE CHAIN 1"/>
    <property type="match status" value="1"/>
</dbReference>
<sequence>MAAEEAEGAADIFTLMAAQQAEILRHEPPQRDSELLFLGSTQSGKSTLVNSFLKVEENPPKPTTALEYRFARPADATGAASVCNVWELAGGTQLSELLKVVLLPEKLEACVVAITLDLSAPGDALETMLFWFEQIRKHVGLSLQQVAASGPGGAEKAMALRERANEAWSDHPDRDDLRPLGIPVMVFAHKWDVFEEEYGEAEYRKVLTRALRYFAHTNGASLMCTHHKDKSARALAPNPAPYLTTATPSHDLTTATPSHDLTTATPSHNLTTATPSHDLTTATPSHDLTTATPSHDLTTATPSHDLTTATPSHDLTTATPSHDLTTATPSHDLTTATPSHDLTTATPSHDLTTATPSHDLTTATPSHDLTTATPSHDLTTATPSHDLTTATIARPHHRHSSHDLTTATPSHDLTTATTSPPPHHRTTSPPPHHRTTSPPPRHRTTSPPPHHRTTSPPPHHRTTSPPPRHRTTSPPPHHRTTSPPPHHRTTSPPPHHRTTSPPPHHRTTRPHHRHTIARPHHRHTIARRDLTTATHRTTRPHHRHSSHDATSPPPLIARRDLTTATHRTTRPHHRHSSHDATSPPPLIARRDLTTATATATATAADHTTIMLSIARKLINHHVFDMPALKSVQLEHNKPLVVPVTADSFAGIGPPPQVEGVISDDKGDKWKAAFEAFFPAKREKKDAQDQAVMVDAEQFAEETVDDLRRAKQEELFKLRAQMHGEASAIPS</sequence>
<dbReference type="GO" id="GO:0005868">
    <property type="term" value="C:cytoplasmic dynein complex"/>
    <property type="evidence" value="ECO:0007669"/>
    <property type="project" value="InterPro"/>
</dbReference>
<accession>A0AB34ISZ4</accession>
<dbReference type="InterPro" id="IPR027417">
    <property type="entry name" value="P-loop_NTPase"/>
</dbReference>
<keyword evidence="8" id="KW-0493">Microtubule</keyword>
<dbReference type="GO" id="GO:0035721">
    <property type="term" value="P:intraciliary retrograde transport"/>
    <property type="evidence" value="ECO:0007669"/>
    <property type="project" value="InterPro"/>
</dbReference>
<dbReference type="GO" id="GO:0045504">
    <property type="term" value="F:dynein heavy chain binding"/>
    <property type="evidence" value="ECO:0007669"/>
    <property type="project" value="TreeGrafter"/>
</dbReference>
<comment type="similarity">
    <text evidence="4">Belongs to the dynein light intermediate chain family.</text>
</comment>
<dbReference type="GO" id="GO:0005930">
    <property type="term" value="C:axoneme"/>
    <property type="evidence" value="ECO:0007669"/>
    <property type="project" value="UniProtKB-SubCell"/>
</dbReference>
<dbReference type="InterPro" id="IPR022780">
    <property type="entry name" value="Dynein_light_int_chain"/>
</dbReference>
<evidence type="ECO:0000256" key="8">
    <source>
        <dbReference type="ARBA" id="ARBA00022701"/>
    </source>
</evidence>
<evidence type="ECO:0000313" key="16">
    <source>
        <dbReference type="EMBL" id="KAL1504433.1"/>
    </source>
</evidence>
<evidence type="ECO:0000256" key="5">
    <source>
        <dbReference type="ARBA" id="ARBA00018863"/>
    </source>
</evidence>
<evidence type="ECO:0000256" key="7">
    <source>
        <dbReference type="ARBA" id="ARBA00022490"/>
    </source>
</evidence>
<keyword evidence="7" id="KW-0963">Cytoplasm</keyword>
<keyword evidence="12" id="KW-0505">Motor protein</keyword>
<evidence type="ECO:0000256" key="13">
    <source>
        <dbReference type="ARBA" id="ARBA00023212"/>
    </source>
</evidence>
<dbReference type="EMBL" id="JBGBPQ010000020">
    <property type="protein sequence ID" value="KAL1504433.1"/>
    <property type="molecule type" value="Genomic_DNA"/>
</dbReference>
<keyword evidence="17" id="KW-1185">Reference proteome</keyword>
<evidence type="ECO:0000313" key="17">
    <source>
        <dbReference type="Proteomes" id="UP001515480"/>
    </source>
</evidence>
<evidence type="ECO:0000256" key="9">
    <source>
        <dbReference type="ARBA" id="ARBA00022794"/>
    </source>
</evidence>
<dbReference type="GO" id="GO:0036064">
    <property type="term" value="C:ciliary basal body"/>
    <property type="evidence" value="ECO:0007669"/>
    <property type="project" value="TreeGrafter"/>
</dbReference>
<dbReference type="Gene3D" id="3.40.50.300">
    <property type="entry name" value="P-loop containing nucleotide triphosphate hydrolases"/>
    <property type="match status" value="1"/>
</dbReference>
<reference evidence="16 17" key="1">
    <citation type="journal article" date="2024" name="Science">
        <title>Giant polyketide synthase enzymes in the biosynthesis of giant marine polyether toxins.</title>
        <authorList>
            <person name="Fallon T.R."/>
            <person name="Shende V.V."/>
            <person name="Wierzbicki I.H."/>
            <person name="Pendleton A.L."/>
            <person name="Watervoot N.F."/>
            <person name="Auber R.P."/>
            <person name="Gonzalez D.J."/>
            <person name="Wisecaver J.H."/>
            <person name="Moore B.S."/>
        </authorList>
    </citation>
    <scope>NUCLEOTIDE SEQUENCE [LARGE SCALE GENOMIC DNA]</scope>
    <source>
        <strain evidence="16 17">12B1</strain>
    </source>
</reference>
<feature type="compositionally biased region" description="Basic residues" evidence="15">
    <location>
        <begin position="567"/>
        <end position="576"/>
    </location>
</feature>
<keyword evidence="14" id="KW-0966">Cell projection</keyword>
<keyword evidence="10" id="KW-0243">Dynein</keyword>
<evidence type="ECO:0000256" key="6">
    <source>
        <dbReference type="ARBA" id="ARBA00022473"/>
    </source>
</evidence>
<evidence type="ECO:0000256" key="4">
    <source>
        <dbReference type="ARBA" id="ARBA00006831"/>
    </source>
</evidence>
<proteinExistence type="inferred from homology"/>
<keyword evidence="13" id="KW-0206">Cytoskeleton</keyword>
<comment type="subcellular location">
    <subcellularLocation>
        <location evidence="3">Cytoplasm</location>
        <location evidence="3">Cytoskeleton</location>
        <location evidence="3">Cilium axoneme</location>
    </subcellularLocation>
    <subcellularLocation>
        <location evidence="1">Cytoplasm</location>
        <location evidence="1">Cytoskeleton</location>
        <location evidence="1">Cilium basal body</location>
    </subcellularLocation>
    <subcellularLocation>
        <location evidence="2">Cytoplasm</location>
        <location evidence="2">Cytoskeleton</location>
        <location evidence="2">Microtubule organizing center</location>
        <location evidence="2">Centrosome</location>
    </subcellularLocation>
</comment>
<dbReference type="GO" id="GO:0005874">
    <property type="term" value="C:microtubule"/>
    <property type="evidence" value="ECO:0007669"/>
    <property type="project" value="UniProtKB-KW"/>
</dbReference>
<dbReference type="AlphaFoldDB" id="A0AB34ISZ4"/>
<organism evidence="16 17">
    <name type="scientific">Prymnesium parvum</name>
    <name type="common">Toxic golden alga</name>
    <dbReference type="NCBI Taxonomy" id="97485"/>
    <lineage>
        <taxon>Eukaryota</taxon>
        <taxon>Haptista</taxon>
        <taxon>Haptophyta</taxon>
        <taxon>Prymnesiophyceae</taxon>
        <taxon>Prymnesiales</taxon>
        <taxon>Prymnesiaceae</taxon>
        <taxon>Prymnesium</taxon>
    </lineage>
</organism>
<feature type="compositionally biased region" description="Polar residues" evidence="15">
    <location>
        <begin position="403"/>
        <end position="413"/>
    </location>
</feature>
<evidence type="ECO:0000256" key="2">
    <source>
        <dbReference type="ARBA" id="ARBA00004300"/>
    </source>
</evidence>
<evidence type="ECO:0000256" key="1">
    <source>
        <dbReference type="ARBA" id="ARBA00004120"/>
    </source>
</evidence>
<keyword evidence="11" id="KW-0969">Cilium</keyword>
<evidence type="ECO:0000256" key="3">
    <source>
        <dbReference type="ARBA" id="ARBA00004430"/>
    </source>
</evidence>
<evidence type="ECO:0000256" key="14">
    <source>
        <dbReference type="ARBA" id="ARBA00023273"/>
    </source>
</evidence>
<evidence type="ECO:0000256" key="11">
    <source>
        <dbReference type="ARBA" id="ARBA00023069"/>
    </source>
</evidence>
<protein>
    <recommendedName>
        <fullName evidence="5">Cytoplasmic dynein 2 light intermediate chain 1</fullName>
    </recommendedName>
</protein>
<feature type="compositionally biased region" description="Basic residues" evidence="15">
    <location>
        <begin position="422"/>
        <end position="525"/>
    </location>
</feature>
<gene>
    <name evidence="16" type="ORF">AB1Y20_010839</name>
</gene>
<feature type="region of interest" description="Disordered" evidence="15">
    <location>
        <begin position="235"/>
        <end position="586"/>
    </location>
</feature>
<name>A0AB34ISZ4_PRYPA</name>
<evidence type="ECO:0000256" key="10">
    <source>
        <dbReference type="ARBA" id="ARBA00023017"/>
    </source>
</evidence>